<comment type="subcellular location">
    <subcellularLocation>
        <location evidence="2">Cell projection</location>
    </subcellularLocation>
    <subcellularLocation>
        <location evidence="1">Cytoplasm</location>
        <location evidence="1">Cytoskeleton</location>
    </subcellularLocation>
</comment>
<dbReference type="PROSITE" id="PS51456">
    <property type="entry name" value="MYOSIN_MOTOR"/>
    <property type="match status" value="1"/>
</dbReference>
<dbReference type="InterPro" id="IPR036961">
    <property type="entry name" value="Kinesin_motor_dom_sf"/>
</dbReference>
<dbReference type="Gene3D" id="1.20.5.4820">
    <property type="match status" value="1"/>
</dbReference>
<dbReference type="EMBL" id="CAJOBC010101050">
    <property type="protein sequence ID" value="CAF4470997.1"/>
    <property type="molecule type" value="Genomic_DNA"/>
</dbReference>
<evidence type="ECO:0000256" key="9">
    <source>
        <dbReference type="ARBA" id="ARBA00023212"/>
    </source>
</evidence>
<keyword evidence="5" id="KW-0547">Nucleotide-binding</keyword>
<dbReference type="InterPro" id="IPR052409">
    <property type="entry name" value="Myosin-III_kinase_activity"/>
</dbReference>
<keyword evidence="11" id="KW-0009">Actin-binding</keyword>
<evidence type="ECO:0000256" key="10">
    <source>
        <dbReference type="ARBA" id="ARBA00023273"/>
    </source>
</evidence>
<dbReference type="GO" id="GO:0016459">
    <property type="term" value="C:myosin complex"/>
    <property type="evidence" value="ECO:0007669"/>
    <property type="project" value="UniProtKB-KW"/>
</dbReference>
<dbReference type="InterPro" id="IPR001609">
    <property type="entry name" value="Myosin_head_motor_dom-like"/>
</dbReference>
<evidence type="ECO:0000256" key="6">
    <source>
        <dbReference type="ARBA" id="ARBA00022840"/>
    </source>
</evidence>
<evidence type="ECO:0000256" key="7">
    <source>
        <dbReference type="ARBA" id="ARBA00023123"/>
    </source>
</evidence>
<evidence type="ECO:0000256" key="12">
    <source>
        <dbReference type="SAM" id="MobiDB-lite"/>
    </source>
</evidence>
<feature type="region of interest" description="Disordered" evidence="12">
    <location>
        <begin position="175"/>
        <end position="212"/>
    </location>
</feature>
<dbReference type="OrthoDB" id="6108017at2759"/>
<protein>
    <recommendedName>
        <fullName evidence="13">Myosin motor domain-containing protein</fullName>
    </recommendedName>
</protein>
<dbReference type="SUPFAM" id="SSF52540">
    <property type="entry name" value="P-loop containing nucleoside triphosphate hydrolases"/>
    <property type="match status" value="1"/>
</dbReference>
<evidence type="ECO:0000313" key="14">
    <source>
        <dbReference type="EMBL" id="CAF4470997.1"/>
    </source>
</evidence>
<sequence>MMMICACIKPNHGKVAQHFDEELVQEQLRYNGILEISHIRNQGWPVRFTFDEFLKRFKFISYFQTSPVKSTASICEKILKDLSLSDYVVGKSKIFLKLEHQEILNQHYEKFLADILICQKVVKGFIVRRNLLKKAKKYANDRHTFLHQVSSNGKQIQQKLVLLPKISMRDIQLSNNQQAHSSRDHHFIKKNSKDKKYIQSSTTTVPLKKHNR</sequence>
<keyword evidence="10" id="KW-0966">Cell projection</keyword>
<comment type="similarity">
    <text evidence="11">Belongs to the TRAFAC class myosin-kinesin ATPase superfamily. Myosin family.</text>
</comment>
<dbReference type="GO" id="GO:0042995">
    <property type="term" value="C:cell projection"/>
    <property type="evidence" value="ECO:0007669"/>
    <property type="project" value="UniProtKB-SubCell"/>
</dbReference>
<dbReference type="PANTHER" id="PTHR46256">
    <property type="entry name" value="AGAP011099-PA"/>
    <property type="match status" value="1"/>
</dbReference>
<keyword evidence="3" id="KW-0963">Cytoplasm</keyword>
<dbReference type="GO" id="GO:0000146">
    <property type="term" value="F:microfilament motor activity"/>
    <property type="evidence" value="ECO:0007669"/>
    <property type="project" value="TreeGrafter"/>
</dbReference>
<keyword evidence="4" id="KW-0677">Repeat</keyword>
<dbReference type="GO" id="GO:0005524">
    <property type="term" value="F:ATP binding"/>
    <property type="evidence" value="ECO:0007669"/>
    <property type="project" value="UniProtKB-KW"/>
</dbReference>
<reference evidence="14" key="1">
    <citation type="submission" date="2021-02" db="EMBL/GenBank/DDBJ databases">
        <authorList>
            <person name="Nowell W R."/>
        </authorList>
    </citation>
    <scope>NUCLEOTIDE SEQUENCE</scope>
</reference>
<keyword evidence="9" id="KW-0206">Cytoskeleton</keyword>
<evidence type="ECO:0000256" key="3">
    <source>
        <dbReference type="ARBA" id="ARBA00022490"/>
    </source>
</evidence>
<dbReference type="GO" id="GO:0030832">
    <property type="term" value="P:regulation of actin filament length"/>
    <property type="evidence" value="ECO:0007669"/>
    <property type="project" value="TreeGrafter"/>
</dbReference>
<keyword evidence="8" id="KW-0505">Motor protein</keyword>
<organism evidence="14 15">
    <name type="scientific">Didymodactylos carnosus</name>
    <dbReference type="NCBI Taxonomy" id="1234261"/>
    <lineage>
        <taxon>Eukaryota</taxon>
        <taxon>Metazoa</taxon>
        <taxon>Spiralia</taxon>
        <taxon>Gnathifera</taxon>
        <taxon>Rotifera</taxon>
        <taxon>Eurotatoria</taxon>
        <taxon>Bdelloidea</taxon>
        <taxon>Philodinida</taxon>
        <taxon>Philodinidae</taxon>
        <taxon>Didymodactylos</taxon>
    </lineage>
</organism>
<dbReference type="GO" id="GO:0004674">
    <property type="term" value="F:protein serine/threonine kinase activity"/>
    <property type="evidence" value="ECO:0007669"/>
    <property type="project" value="TreeGrafter"/>
</dbReference>
<keyword evidence="7 11" id="KW-0518">Myosin</keyword>
<evidence type="ECO:0000256" key="8">
    <source>
        <dbReference type="ARBA" id="ARBA00023175"/>
    </source>
</evidence>
<evidence type="ECO:0000256" key="2">
    <source>
        <dbReference type="ARBA" id="ARBA00004316"/>
    </source>
</evidence>
<dbReference type="AlphaFoldDB" id="A0A8S2X0B7"/>
<evidence type="ECO:0000256" key="5">
    <source>
        <dbReference type="ARBA" id="ARBA00022741"/>
    </source>
</evidence>
<feature type="non-terminal residue" evidence="14">
    <location>
        <position position="1"/>
    </location>
</feature>
<evidence type="ECO:0000313" key="15">
    <source>
        <dbReference type="Proteomes" id="UP000681722"/>
    </source>
</evidence>
<name>A0A8S2X0B7_9BILA</name>
<dbReference type="GO" id="GO:0003779">
    <property type="term" value="F:actin binding"/>
    <property type="evidence" value="ECO:0007669"/>
    <property type="project" value="UniProtKB-KW"/>
</dbReference>
<accession>A0A8S2X0B7</accession>
<keyword evidence="6" id="KW-0067">ATP-binding</keyword>
<gene>
    <name evidence="14" type="ORF">SRO942_LOCUS43284</name>
</gene>
<dbReference type="PANTHER" id="PTHR46256:SF3">
    <property type="entry name" value="MYOSIN MOTOR DOMAIN-CONTAINING PROTEIN"/>
    <property type="match status" value="1"/>
</dbReference>
<evidence type="ECO:0000256" key="1">
    <source>
        <dbReference type="ARBA" id="ARBA00004245"/>
    </source>
</evidence>
<evidence type="ECO:0000259" key="13">
    <source>
        <dbReference type="PROSITE" id="PS51456"/>
    </source>
</evidence>
<comment type="caution">
    <text evidence="11">Lacks conserved residue(s) required for the propagation of feature annotation.</text>
</comment>
<proteinExistence type="inferred from homology"/>
<dbReference type="InterPro" id="IPR027417">
    <property type="entry name" value="P-loop_NTPase"/>
</dbReference>
<feature type="domain" description="Myosin motor" evidence="13">
    <location>
        <begin position="1"/>
        <end position="109"/>
    </location>
</feature>
<evidence type="ECO:0000256" key="11">
    <source>
        <dbReference type="PROSITE-ProRule" id="PRU00782"/>
    </source>
</evidence>
<evidence type="ECO:0000256" key="4">
    <source>
        <dbReference type="ARBA" id="ARBA00022737"/>
    </source>
</evidence>
<dbReference type="Pfam" id="PF00063">
    <property type="entry name" value="Myosin_head"/>
    <property type="match status" value="1"/>
</dbReference>
<comment type="caution">
    <text evidence="14">The sequence shown here is derived from an EMBL/GenBank/DDBJ whole genome shotgun (WGS) entry which is preliminary data.</text>
</comment>
<dbReference type="Gene3D" id="3.40.850.10">
    <property type="entry name" value="Kinesin motor domain"/>
    <property type="match status" value="1"/>
</dbReference>
<dbReference type="Proteomes" id="UP000681722">
    <property type="component" value="Unassembled WGS sequence"/>
</dbReference>